<accession>A0AAW0C473</accession>
<dbReference type="PANTHER" id="PTHR42812">
    <property type="entry name" value="BETA-XYLOSIDASE"/>
    <property type="match status" value="1"/>
</dbReference>
<dbReference type="Pfam" id="PF04616">
    <property type="entry name" value="Glyco_hydro_43"/>
    <property type="match status" value="1"/>
</dbReference>
<evidence type="ECO:0000256" key="3">
    <source>
        <dbReference type="ARBA" id="ARBA00023295"/>
    </source>
</evidence>
<dbReference type="InterPro" id="IPR006710">
    <property type="entry name" value="Glyco_hydro_43"/>
</dbReference>
<evidence type="ECO:0000313" key="7">
    <source>
        <dbReference type="EMBL" id="KAK7034016.1"/>
    </source>
</evidence>
<comment type="similarity">
    <text evidence="1 4">Belongs to the glycosyl hydrolase 43 family.</text>
</comment>
<dbReference type="AlphaFoldDB" id="A0AAW0C473"/>
<gene>
    <name evidence="7" type="ORF">VNI00_012447</name>
</gene>
<organism evidence="7 8">
    <name type="scientific">Paramarasmius palmivorus</name>
    <dbReference type="NCBI Taxonomy" id="297713"/>
    <lineage>
        <taxon>Eukaryota</taxon>
        <taxon>Fungi</taxon>
        <taxon>Dikarya</taxon>
        <taxon>Basidiomycota</taxon>
        <taxon>Agaricomycotina</taxon>
        <taxon>Agaricomycetes</taxon>
        <taxon>Agaricomycetidae</taxon>
        <taxon>Agaricales</taxon>
        <taxon>Marasmiineae</taxon>
        <taxon>Marasmiaceae</taxon>
        <taxon>Paramarasmius</taxon>
    </lineage>
</organism>
<evidence type="ECO:0000259" key="6">
    <source>
        <dbReference type="Pfam" id="PF17851"/>
    </source>
</evidence>
<dbReference type="InterPro" id="IPR013320">
    <property type="entry name" value="ConA-like_dom_sf"/>
</dbReference>
<keyword evidence="2 4" id="KW-0378">Hydrolase</keyword>
<evidence type="ECO:0000256" key="2">
    <source>
        <dbReference type="ARBA" id="ARBA00022801"/>
    </source>
</evidence>
<feature type="chain" id="PRO_5043676343" description="Beta-xylosidase C-terminal Concanavalin A-like domain-containing protein" evidence="5">
    <location>
        <begin position="20"/>
        <end position="560"/>
    </location>
</feature>
<proteinExistence type="inferred from homology"/>
<dbReference type="SUPFAM" id="SSF75005">
    <property type="entry name" value="Arabinanase/levansucrase/invertase"/>
    <property type="match status" value="1"/>
</dbReference>
<dbReference type="Pfam" id="PF17851">
    <property type="entry name" value="GH43_C2"/>
    <property type="match status" value="1"/>
</dbReference>
<evidence type="ECO:0000313" key="8">
    <source>
        <dbReference type="Proteomes" id="UP001383192"/>
    </source>
</evidence>
<dbReference type="GO" id="GO:0005975">
    <property type="term" value="P:carbohydrate metabolic process"/>
    <property type="evidence" value="ECO:0007669"/>
    <property type="project" value="InterPro"/>
</dbReference>
<reference evidence="7 8" key="1">
    <citation type="submission" date="2024-01" db="EMBL/GenBank/DDBJ databases">
        <title>A draft genome for a cacao thread blight-causing isolate of Paramarasmius palmivorus.</title>
        <authorList>
            <person name="Baruah I.K."/>
            <person name="Bukari Y."/>
            <person name="Amoako-Attah I."/>
            <person name="Meinhardt L.W."/>
            <person name="Bailey B.A."/>
            <person name="Cohen S.P."/>
        </authorList>
    </citation>
    <scope>NUCLEOTIDE SEQUENCE [LARGE SCALE GENOMIC DNA]</scope>
    <source>
        <strain evidence="7 8">GH-12</strain>
    </source>
</reference>
<dbReference type="EMBL" id="JAYKXP010000058">
    <property type="protein sequence ID" value="KAK7034016.1"/>
    <property type="molecule type" value="Genomic_DNA"/>
</dbReference>
<keyword evidence="3 4" id="KW-0326">Glycosidase</keyword>
<dbReference type="Proteomes" id="UP001383192">
    <property type="component" value="Unassembled WGS sequence"/>
</dbReference>
<dbReference type="PANTHER" id="PTHR42812:SF16">
    <property type="entry name" value="HYDROLASE, PUTATIVE (AFU_ORTHOLOGUE AFUA_7G06110)-RELATED"/>
    <property type="match status" value="1"/>
</dbReference>
<evidence type="ECO:0000256" key="1">
    <source>
        <dbReference type="ARBA" id="ARBA00009865"/>
    </source>
</evidence>
<dbReference type="CDD" id="cd18617">
    <property type="entry name" value="GH43_XynB-like"/>
    <property type="match status" value="1"/>
</dbReference>
<keyword evidence="8" id="KW-1185">Reference proteome</keyword>
<dbReference type="InterPro" id="IPR023296">
    <property type="entry name" value="Glyco_hydro_beta-prop_sf"/>
</dbReference>
<dbReference type="SUPFAM" id="SSF49899">
    <property type="entry name" value="Concanavalin A-like lectins/glucanases"/>
    <property type="match status" value="1"/>
</dbReference>
<comment type="caution">
    <text evidence="7">The sequence shown here is derived from an EMBL/GenBank/DDBJ whole genome shotgun (WGS) entry which is preliminary data.</text>
</comment>
<dbReference type="InterPro" id="IPR041542">
    <property type="entry name" value="GH43_C2"/>
</dbReference>
<name>A0AAW0C473_9AGAR</name>
<evidence type="ECO:0000256" key="5">
    <source>
        <dbReference type="SAM" id="SignalP"/>
    </source>
</evidence>
<dbReference type="Gene3D" id="2.115.10.20">
    <property type="entry name" value="Glycosyl hydrolase domain, family 43"/>
    <property type="match status" value="1"/>
</dbReference>
<keyword evidence="5" id="KW-0732">Signal</keyword>
<evidence type="ECO:0000256" key="4">
    <source>
        <dbReference type="RuleBase" id="RU361187"/>
    </source>
</evidence>
<dbReference type="Gene3D" id="2.60.120.200">
    <property type="match status" value="1"/>
</dbReference>
<dbReference type="GO" id="GO:0004553">
    <property type="term" value="F:hydrolase activity, hydrolyzing O-glycosyl compounds"/>
    <property type="evidence" value="ECO:0007669"/>
    <property type="project" value="InterPro"/>
</dbReference>
<feature type="signal peptide" evidence="5">
    <location>
        <begin position="1"/>
        <end position="19"/>
    </location>
</feature>
<protein>
    <recommendedName>
        <fullName evidence="6">Beta-xylosidase C-terminal Concanavalin A-like domain-containing protein</fullName>
    </recommendedName>
</protein>
<feature type="domain" description="Beta-xylosidase C-terminal Concanavalin A-like" evidence="6">
    <location>
        <begin position="355"/>
        <end position="556"/>
    </location>
</feature>
<dbReference type="InterPro" id="IPR051795">
    <property type="entry name" value="Glycosyl_Hydrlase_43"/>
</dbReference>
<sequence length="560" mass="62465">MRLIQVLASCLLAVGYAAAYKNPIIPGFNPDPSILRVGPDYFLATSTFEFFPGVPIYHSTDLISWNIISHALNRPSQLDLRGTAPSGGVFAPTLRYHNATQTFYMITTVFNVISPPDNITYIPRSLYVTSKDPWDDNSWSDPVYVDQPGIDPDLFFDEQTGKTYLTTAQGSAAFGYPDSGYFALWTTEIDLETGDSLVPSQFTHQSPLPLDAPRLTEGPHVFFHDGQYQLITADGGTDIQHRVMHFRSSVSPYGPWEPNPHNPLLFNGANTSLPVLSTGHADIVQTPEGDWWVVFLATRQQNPRNATGKNQLGRETFLAPAKWDEDGWLTINDGKPVLEDVPGLLYDLDKPEVWRDEFKEGSFADKGYYIQRTPYKAFHTFPESGGLRLKGNVFTLSDRETPAAFFRKQTDLNVIWSTKLHFTPTSSLHKAGITVFLSTWYHNEVGLTVDPSANTTVLYTETRTGPLATLNTTFYDYPVSEADGVVLGIKASPDGYELGISFGEEGEWSWLASVENRWLQTYVEGWQNFVGTHFGLFSTGSGLPMPGVDADFEYVQTQRV</sequence>